<dbReference type="PANTHER" id="PTHR23168">
    <property type="entry name" value="MITOTIC SPINDLE ASSEMBLY CHECKPOINT PROTEIN MAD1 MITOTIC ARREST DEFICIENT-LIKE PROTEIN 1"/>
    <property type="match status" value="1"/>
</dbReference>
<dbReference type="GO" id="GO:0072686">
    <property type="term" value="C:mitotic spindle"/>
    <property type="evidence" value="ECO:0007669"/>
    <property type="project" value="TreeGrafter"/>
</dbReference>
<dbReference type="InterPro" id="IPR029006">
    <property type="entry name" value="ADF-H/Gelsolin-like_dom_sf"/>
</dbReference>
<keyword evidence="5" id="KW-0539">Nucleus</keyword>
<dbReference type="EMBL" id="JARBHA010000012">
    <property type="protein sequence ID" value="KAJ9687297.1"/>
    <property type="molecule type" value="Genomic_DNA"/>
</dbReference>
<accession>A0AA38ZEU2</accession>
<organism evidence="8 9">
    <name type="scientific">Vitis rotundifolia</name>
    <name type="common">Muscadine grape</name>
    <dbReference type="NCBI Taxonomy" id="103349"/>
    <lineage>
        <taxon>Eukaryota</taxon>
        <taxon>Viridiplantae</taxon>
        <taxon>Streptophyta</taxon>
        <taxon>Embryophyta</taxon>
        <taxon>Tracheophyta</taxon>
        <taxon>Spermatophyta</taxon>
        <taxon>Magnoliopsida</taxon>
        <taxon>eudicotyledons</taxon>
        <taxon>Gunneridae</taxon>
        <taxon>Pentapetalae</taxon>
        <taxon>rosids</taxon>
        <taxon>Vitales</taxon>
        <taxon>Vitaceae</taxon>
        <taxon>Viteae</taxon>
        <taxon>Vitis</taxon>
    </lineage>
</organism>
<dbReference type="Gene3D" id="3.40.20.10">
    <property type="entry name" value="Severin"/>
    <property type="match status" value="1"/>
</dbReference>
<evidence type="ECO:0000256" key="2">
    <source>
        <dbReference type="ARBA" id="ARBA00008029"/>
    </source>
</evidence>
<keyword evidence="7" id="KW-0175">Coiled coil</keyword>
<keyword evidence="4" id="KW-0498">Mitosis</keyword>
<reference evidence="8 9" key="1">
    <citation type="journal article" date="2023" name="BMC Biotechnol.">
        <title>Vitis rotundifolia cv Carlos genome sequencing.</title>
        <authorList>
            <person name="Huff M."/>
            <person name="Hulse-Kemp A."/>
            <person name="Scheffler B."/>
            <person name="Youngblood R."/>
            <person name="Simpson S."/>
            <person name="Babiker E."/>
            <person name="Staton M."/>
        </authorList>
    </citation>
    <scope>NUCLEOTIDE SEQUENCE [LARGE SCALE GENOMIC DNA]</scope>
    <source>
        <tissue evidence="8">Leaf</tissue>
    </source>
</reference>
<dbReference type="GO" id="GO:0000776">
    <property type="term" value="C:kinetochore"/>
    <property type="evidence" value="ECO:0007669"/>
    <property type="project" value="TreeGrafter"/>
</dbReference>
<comment type="caution">
    <text evidence="8">The sequence shown here is derived from an EMBL/GenBank/DDBJ whole genome shotgun (WGS) entry which is preliminary data.</text>
</comment>
<dbReference type="GO" id="GO:0051315">
    <property type="term" value="P:attachment of mitotic spindle microtubules to kinetochore"/>
    <property type="evidence" value="ECO:0007669"/>
    <property type="project" value="TreeGrafter"/>
</dbReference>
<comment type="subcellular location">
    <subcellularLocation>
        <location evidence="1">Nucleus</location>
    </subcellularLocation>
</comment>
<dbReference type="SUPFAM" id="SSF82754">
    <property type="entry name" value="C-terminal, gelsolin-like domain of Sec23/24"/>
    <property type="match status" value="1"/>
</dbReference>
<keyword evidence="3" id="KW-0132">Cell division</keyword>
<sequence length="247" mass="27427">MNSIEVKQELDFVSGGHNSAETIKSLGHVLRSIVGLSEKCNEISILKTGNSCWALIIMNRRMHSQQVSALEQDSCMAYQSTGHLLSYCKHLRMMLNLSSTIGSLPQDLVVCDQHGSQARFLLAKLNPSATYNNAHEMATGSGVIFTDDMITRIEGMMKLGEANACLKQMKVYLNVAEHAKRNAETEAALAKESLEISKLEVKRIELMLSLVTEERDQLRNVVNKLKKQKNVEAGDETENGTLLQESM</sequence>
<evidence type="ECO:0000256" key="5">
    <source>
        <dbReference type="ARBA" id="ARBA00023242"/>
    </source>
</evidence>
<protein>
    <submittedName>
        <fullName evidence="8">Uncharacterized protein</fullName>
    </submittedName>
</protein>
<feature type="coiled-coil region" evidence="7">
    <location>
        <begin position="173"/>
        <end position="231"/>
    </location>
</feature>
<keyword evidence="9" id="KW-1185">Reference proteome</keyword>
<name>A0AA38ZEU2_VITRO</name>
<dbReference type="PANTHER" id="PTHR23168:SF0">
    <property type="entry name" value="MITOTIC SPINDLE ASSEMBLY CHECKPOINT PROTEIN MAD1"/>
    <property type="match status" value="1"/>
</dbReference>
<dbReference type="InterPro" id="IPR036180">
    <property type="entry name" value="Gelsolin-like_dom_sf"/>
</dbReference>
<dbReference type="GO" id="GO:0007094">
    <property type="term" value="P:mitotic spindle assembly checkpoint signaling"/>
    <property type="evidence" value="ECO:0007669"/>
    <property type="project" value="InterPro"/>
</dbReference>
<proteinExistence type="inferred from homology"/>
<evidence type="ECO:0000256" key="6">
    <source>
        <dbReference type="ARBA" id="ARBA00023306"/>
    </source>
</evidence>
<keyword evidence="6" id="KW-0131">Cell cycle</keyword>
<comment type="similarity">
    <text evidence="2">Belongs to the MAD1 family.</text>
</comment>
<dbReference type="AlphaFoldDB" id="A0AA38ZEU2"/>
<dbReference type="Proteomes" id="UP001168098">
    <property type="component" value="Unassembled WGS sequence"/>
</dbReference>
<evidence type="ECO:0000313" key="8">
    <source>
        <dbReference type="EMBL" id="KAJ9687297.1"/>
    </source>
</evidence>
<evidence type="ECO:0000313" key="9">
    <source>
        <dbReference type="Proteomes" id="UP001168098"/>
    </source>
</evidence>
<evidence type="ECO:0000256" key="3">
    <source>
        <dbReference type="ARBA" id="ARBA00022618"/>
    </source>
</evidence>
<evidence type="ECO:0000256" key="7">
    <source>
        <dbReference type="SAM" id="Coils"/>
    </source>
</evidence>
<evidence type="ECO:0000256" key="1">
    <source>
        <dbReference type="ARBA" id="ARBA00004123"/>
    </source>
</evidence>
<dbReference type="GO" id="GO:0051301">
    <property type="term" value="P:cell division"/>
    <property type="evidence" value="ECO:0007669"/>
    <property type="project" value="UniProtKB-KW"/>
</dbReference>
<evidence type="ECO:0000256" key="4">
    <source>
        <dbReference type="ARBA" id="ARBA00022776"/>
    </source>
</evidence>
<gene>
    <name evidence="8" type="ORF">PVL29_015972</name>
</gene>
<dbReference type="InterPro" id="IPR008672">
    <property type="entry name" value="Mad1"/>
</dbReference>
<dbReference type="GO" id="GO:0005635">
    <property type="term" value="C:nuclear envelope"/>
    <property type="evidence" value="ECO:0007669"/>
    <property type="project" value="TreeGrafter"/>
</dbReference>